<dbReference type="Pfam" id="PF04773">
    <property type="entry name" value="FecR"/>
    <property type="match status" value="1"/>
</dbReference>
<gene>
    <name evidence="3" type="ORF">Q6A48_03600</name>
</gene>
<evidence type="ECO:0000259" key="1">
    <source>
        <dbReference type="Pfam" id="PF04773"/>
    </source>
</evidence>
<proteinExistence type="predicted"/>
<accession>A0ABT9BTT3</accession>
<sequence>MLTRRHEPPLDPKVLEEAAEWLMRLSEGGFSDTERAEWECWKVSSPERDRAWARAQLLQSKLGGLPATLAMSTLDRPSHPDRRRALGKLALLLAAVPTGWGSWKLAQQQPWSADYRTAIGQRRELSLADGSRITLNTDTAVDILFDTQQRLVALREGEILVQTAPDASALARPFLVSTGQGRMQALGTQFTVRQVQARTQLAVLDGAVRVELAEGGQQAPLIVAAGQRTDFSTRDFGPLAPTDRNASAWTQGMLVVDKMRLADFVDELARYRRGLLRCDPAIAGLRISGAYPVSDTQRTLNMLAQTYPILVSGHLGDYWVSLSPA</sequence>
<comment type="caution">
    <text evidence="3">The sequence shown here is derived from an EMBL/GenBank/DDBJ whole genome shotgun (WGS) entry which is preliminary data.</text>
</comment>
<dbReference type="EMBL" id="JAUQOP010000003">
    <property type="protein sequence ID" value="MDO7895971.1"/>
    <property type="molecule type" value="Genomic_DNA"/>
</dbReference>
<dbReference type="PANTHER" id="PTHR30273">
    <property type="entry name" value="PERIPLASMIC SIGNAL SENSOR AND SIGMA FACTOR ACTIVATOR FECR-RELATED"/>
    <property type="match status" value="1"/>
</dbReference>
<reference evidence="3 4" key="1">
    <citation type="submission" date="2023-07" db="EMBL/GenBank/DDBJ databases">
        <title>Identification of four novel Pseudomonas species associated with bacterial leaf spot of cucurbits.</title>
        <authorList>
            <person name="Fullem K.R."/>
        </authorList>
    </citation>
    <scope>NUCLEOTIDE SEQUENCE [LARGE SCALE GENOMIC DNA]</scope>
    <source>
        <strain evidence="3 4">K18</strain>
    </source>
</reference>
<dbReference type="Gene3D" id="2.60.120.1440">
    <property type="match status" value="1"/>
</dbReference>
<feature type="domain" description="FecR protein" evidence="1">
    <location>
        <begin position="114"/>
        <end position="209"/>
    </location>
</feature>
<organism evidence="3 4">
    <name type="scientific">Pseudomonas citrulli</name>
    <dbReference type="NCBI Taxonomy" id="3064347"/>
    <lineage>
        <taxon>Bacteria</taxon>
        <taxon>Pseudomonadati</taxon>
        <taxon>Pseudomonadota</taxon>
        <taxon>Gammaproteobacteria</taxon>
        <taxon>Pseudomonadales</taxon>
        <taxon>Pseudomonadaceae</taxon>
        <taxon>Pseudomonas</taxon>
    </lineage>
</organism>
<dbReference type="InterPro" id="IPR012373">
    <property type="entry name" value="Ferrdict_sens_TM"/>
</dbReference>
<dbReference type="InterPro" id="IPR032623">
    <property type="entry name" value="FecR_N"/>
</dbReference>
<keyword evidence="4" id="KW-1185">Reference proteome</keyword>
<protein>
    <submittedName>
        <fullName evidence="3">FecR family protein</fullName>
    </submittedName>
</protein>
<dbReference type="PIRSF" id="PIRSF018266">
    <property type="entry name" value="FecR"/>
    <property type="match status" value="1"/>
</dbReference>
<evidence type="ECO:0000259" key="2">
    <source>
        <dbReference type="Pfam" id="PF16220"/>
    </source>
</evidence>
<feature type="domain" description="FecR N-terminal" evidence="2">
    <location>
        <begin position="16"/>
        <end position="56"/>
    </location>
</feature>
<evidence type="ECO:0000313" key="4">
    <source>
        <dbReference type="Proteomes" id="UP001228019"/>
    </source>
</evidence>
<dbReference type="RefSeq" id="WP_304552047.1">
    <property type="nucleotide sequence ID" value="NZ_JAUQOP010000003.1"/>
</dbReference>
<dbReference type="Pfam" id="PF16220">
    <property type="entry name" value="DUF4880"/>
    <property type="match status" value="1"/>
</dbReference>
<evidence type="ECO:0000313" key="3">
    <source>
        <dbReference type="EMBL" id="MDO7895971.1"/>
    </source>
</evidence>
<dbReference type="InterPro" id="IPR006860">
    <property type="entry name" value="FecR"/>
</dbReference>
<dbReference type="PANTHER" id="PTHR30273:SF2">
    <property type="entry name" value="PROTEIN FECR"/>
    <property type="match status" value="1"/>
</dbReference>
<dbReference type="Proteomes" id="UP001228019">
    <property type="component" value="Unassembled WGS sequence"/>
</dbReference>
<name>A0ABT9BTT3_9PSED</name>